<accession>D8LZC5</accession>
<evidence type="ECO:0008006" key="6">
    <source>
        <dbReference type="Google" id="ProtNLM"/>
    </source>
</evidence>
<dbReference type="SMART" id="SM00173">
    <property type="entry name" value="RAS"/>
    <property type="match status" value="1"/>
</dbReference>
<comment type="similarity">
    <text evidence="1">Belongs to the small GTPase superfamily. Rab family.</text>
</comment>
<dbReference type="PANTHER" id="PTHR47981">
    <property type="entry name" value="RAB FAMILY"/>
    <property type="match status" value="1"/>
</dbReference>
<gene>
    <name evidence="4" type="ORF">GSBLH_T00001358001</name>
</gene>
<dbReference type="OMA" id="FCKEGGF"/>
<dbReference type="PRINTS" id="PR00449">
    <property type="entry name" value="RASTRNSFRMNG"/>
</dbReference>
<reference evidence="4" key="1">
    <citation type="submission" date="2010-02" db="EMBL/GenBank/DDBJ databases">
        <title>Sequencing and annotation of the Blastocystis hominis genome.</title>
        <authorList>
            <person name="Wincker P."/>
        </authorList>
    </citation>
    <scope>NUCLEOTIDE SEQUENCE</scope>
    <source>
        <strain evidence="4">Singapore isolate B</strain>
    </source>
</reference>
<dbReference type="InterPro" id="IPR001806">
    <property type="entry name" value="Small_GTPase"/>
</dbReference>
<dbReference type="GO" id="GO:0045335">
    <property type="term" value="C:phagocytic vesicle"/>
    <property type="evidence" value="ECO:0007669"/>
    <property type="project" value="TreeGrafter"/>
</dbReference>
<dbReference type="PROSITE" id="PS51419">
    <property type="entry name" value="RAB"/>
    <property type="match status" value="1"/>
</dbReference>
<dbReference type="GeneID" id="24918623"/>
<dbReference type="AlphaFoldDB" id="D8LZC5"/>
<dbReference type="Pfam" id="PF00071">
    <property type="entry name" value="Ras"/>
    <property type="match status" value="1"/>
</dbReference>
<dbReference type="PANTHER" id="PTHR47981:SF39">
    <property type="entry name" value="RAS-RELATED PROTEIN RAB"/>
    <property type="match status" value="1"/>
</dbReference>
<dbReference type="PROSITE" id="PS51420">
    <property type="entry name" value="RHO"/>
    <property type="match status" value="1"/>
</dbReference>
<dbReference type="InParanoid" id="D8LZC5"/>
<dbReference type="OrthoDB" id="245989at2759"/>
<evidence type="ECO:0000313" key="4">
    <source>
        <dbReference type="EMBL" id="CBK21164.2"/>
    </source>
</evidence>
<evidence type="ECO:0000313" key="5">
    <source>
        <dbReference type="Proteomes" id="UP000008312"/>
    </source>
</evidence>
<keyword evidence="3" id="KW-0342">GTP-binding</keyword>
<protein>
    <recommendedName>
        <fullName evidence="6">Ras-related protein Rab</fullName>
    </recommendedName>
</protein>
<dbReference type="FunFam" id="3.40.50.300:FF:001447">
    <property type="entry name" value="Ras-related protein Rab-1B"/>
    <property type="match status" value="1"/>
</dbReference>
<evidence type="ECO:0000256" key="1">
    <source>
        <dbReference type="ARBA" id="ARBA00006270"/>
    </source>
</evidence>
<dbReference type="GO" id="GO:0005764">
    <property type="term" value="C:lysosome"/>
    <property type="evidence" value="ECO:0007669"/>
    <property type="project" value="TreeGrafter"/>
</dbReference>
<keyword evidence="5" id="KW-1185">Reference proteome</keyword>
<evidence type="ECO:0000256" key="3">
    <source>
        <dbReference type="ARBA" id="ARBA00023134"/>
    </source>
</evidence>
<dbReference type="Proteomes" id="UP000008312">
    <property type="component" value="Unassembled WGS sequence"/>
</dbReference>
<evidence type="ECO:0000256" key="2">
    <source>
        <dbReference type="ARBA" id="ARBA00022741"/>
    </source>
</evidence>
<organism evidence="4">
    <name type="scientific">Blastocystis hominis</name>
    <dbReference type="NCBI Taxonomy" id="12968"/>
    <lineage>
        <taxon>Eukaryota</taxon>
        <taxon>Sar</taxon>
        <taxon>Stramenopiles</taxon>
        <taxon>Bigyra</taxon>
        <taxon>Opalozoa</taxon>
        <taxon>Opalinata</taxon>
        <taxon>Blastocystidae</taxon>
        <taxon>Blastocystis</taxon>
    </lineage>
</organism>
<name>D8LZC5_BLAHO</name>
<dbReference type="InterPro" id="IPR005225">
    <property type="entry name" value="Small_GTP-bd"/>
</dbReference>
<dbReference type="EMBL" id="FN668640">
    <property type="protein sequence ID" value="CBK21164.2"/>
    <property type="molecule type" value="Genomic_DNA"/>
</dbReference>
<dbReference type="GO" id="GO:0005525">
    <property type="term" value="F:GTP binding"/>
    <property type="evidence" value="ECO:0007669"/>
    <property type="project" value="UniProtKB-KW"/>
</dbReference>
<dbReference type="GO" id="GO:0090385">
    <property type="term" value="P:phagosome-lysosome fusion"/>
    <property type="evidence" value="ECO:0007669"/>
    <property type="project" value="TreeGrafter"/>
</dbReference>
<dbReference type="InterPro" id="IPR027417">
    <property type="entry name" value="P-loop_NTPase"/>
</dbReference>
<keyword evidence="2" id="KW-0547">Nucleotide-binding</keyword>
<dbReference type="SMART" id="SM00174">
    <property type="entry name" value="RHO"/>
    <property type="match status" value="1"/>
</dbReference>
<dbReference type="RefSeq" id="XP_012895212.1">
    <property type="nucleotide sequence ID" value="XM_013039758.1"/>
</dbReference>
<dbReference type="GO" id="GO:0005770">
    <property type="term" value="C:late endosome"/>
    <property type="evidence" value="ECO:0007669"/>
    <property type="project" value="TreeGrafter"/>
</dbReference>
<dbReference type="NCBIfam" id="TIGR00231">
    <property type="entry name" value="small_GTP"/>
    <property type="match status" value="1"/>
</dbReference>
<sequence length="210" mass="23782">MSSGDEKVVKVIVIGDAATGKTSIIKQYIYSTFSEQHVATATVDFSCKVLTKNDVTYRVQLWDIAGQERYQRISRVYYRNALGCFIVCDNVNAKSLENVEKWKNQLNENVKLPNDKPLPVILLVNKSDLTENGLSDDQIKEVCEKCGIAQWIRVSAKTAMNISDSVDKLLDSIVIYDDIWGKEENDDVVQPGTERSSKKKCCYLVLFDKR</sequence>
<dbReference type="SUPFAM" id="SSF52540">
    <property type="entry name" value="P-loop containing nucleoside triphosphate hydrolases"/>
    <property type="match status" value="1"/>
</dbReference>
<dbReference type="GO" id="GO:0008333">
    <property type="term" value="P:endosome to lysosome transport"/>
    <property type="evidence" value="ECO:0007669"/>
    <property type="project" value="TreeGrafter"/>
</dbReference>
<dbReference type="Gene3D" id="3.40.50.300">
    <property type="entry name" value="P-loop containing nucleotide triphosphate hydrolases"/>
    <property type="match status" value="1"/>
</dbReference>
<dbReference type="GO" id="GO:0003924">
    <property type="term" value="F:GTPase activity"/>
    <property type="evidence" value="ECO:0007669"/>
    <property type="project" value="InterPro"/>
</dbReference>
<dbReference type="PROSITE" id="PS51417">
    <property type="entry name" value="ARF"/>
    <property type="match status" value="1"/>
</dbReference>
<dbReference type="SMART" id="SM00175">
    <property type="entry name" value="RAB"/>
    <property type="match status" value="1"/>
</dbReference>
<dbReference type="PROSITE" id="PS51421">
    <property type="entry name" value="RAS"/>
    <property type="match status" value="1"/>
</dbReference>
<proteinExistence type="inferred from homology"/>